<protein>
    <submittedName>
        <fullName evidence="1">Uncharacterized protein</fullName>
    </submittedName>
</protein>
<gene>
    <name evidence="1" type="ORF">GSONMT00000469001</name>
</gene>
<sequence length="123" mass="14058">MLIGSDVRVLANLVMEELLPSLEKDMLPHLKAKKTERKRVWFATIEAAYILVQECLLEGLSVLKEACRTAACQQEVLIRSDMDLILHSRTYLEGKLRGDYLLTLERESIPNPSLYYNHILGSI</sequence>
<evidence type="ECO:0000313" key="2">
    <source>
        <dbReference type="Proteomes" id="UP000193380"/>
    </source>
</evidence>
<reference evidence="1" key="1">
    <citation type="journal article" date="2014" name="Nat. Commun.">
        <title>The rainbow trout genome provides novel insights into evolution after whole-genome duplication in vertebrates.</title>
        <authorList>
            <person name="Berthelot C."/>
            <person name="Brunet F."/>
            <person name="Chalopin D."/>
            <person name="Juanchich A."/>
            <person name="Bernard M."/>
            <person name="Noel B."/>
            <person name="Bento P."/>
            <person name="Da Silva C."/>
            <person name="Labadie K."/>
            <person name="Alberti A."/>
            <person name="Aury J.M."/>
            <person name="Louis A."/>
            <person name="Dehais P."/>
            <person name="Bardou P."/>
            <person name="Montfort J."/>
            <person name="Klopp C."/>
            <person name="Cabau C."/>
            <person name="Gaspin C."/>
            <person name="Thorgaard G.H."/>
            <person name="Boussaha M."/>
            <person name="Quillet E."/>
            <person name="Guyomard R."/>
            <person name="Galiana D."/>
            <person name="Bobe J."/>
            <person name="Volff J.N."/>
            <person name="Genet C."/>
            <person name="Wincker P."/>
            <person name="Jaillon O."/>
            <person name="Roest Crollius H."/>
            <person name="Guiguen Y."/>
        </authorList>
    </citation>
    <scope>NUCLEOTIDE SEQUENCE [LARGE SCALE GENOMIC DNA]</scope>
</reference>
<dbReference type="PaxDb" id="8022-A0A061A8K2"/>
<dbReference type="PANTHER" id="PTHR14392:SF3">
    <property type="entry name" value="PROTEIN NIBAN 1"/>
    <property type="match status" value="1"/>
</dbReference>
<proteinExistence type="predicted"/>
<dbReference type="STRING" id="8022.A0A061A8K2"/>
<dbReference type="InterPro" id="IPR026088">
    <property type="entry name" value="Niban-like"/>
</dbReference>
<organism evidence="1 2">
    <name type="scientific">Oncorhynchus mykiss</name>
    <name type="common">Rainbow trout</name>
    <name type="synonym">Salmo gairdneri</name>
    <dbReference type="NCBI Taxonomy" id="8022"/>
    <lineage>
        <taxon>Eukaryota</taxon>
        <taxon>Metazoa</taxon>
        <taxon>Chordata</taxon>
        <taxon>Craniata</taxon>
        <taxon>Vertebrata</taxon>
        <taxon>Euteleostomi</taxon>
        <taxon>Actinopterygii</taxon>
        <taxon>Neopterygii</taxon>
        <taxon>Teleostei</taxon>
        <taxon>Protacanthopterygii</taxon>
        <taxon>Salmoniformes</taxon>
        <taxon>Salmonidae</taxon>
        <taxon>Salmoninae</taxon>
        <taxon>Oncorhynchus</taxon>
    </lineage>
</organism>
<reference evidence="1" key="2">
    <citation type="submission" date="2014-03" db="EMBL/GenBank/DDBJ databases">
        <authorList>
            <person name="Genoscope - CEA"/>
        </authorList>
    </citation>
    <scope>NUCLEOTIDE SEQUENCE</scope>
</reference>
<evidence type="ECO:0000313" key="1">
    <source>
        <dbReference type="EMBL" id="CDR18945.1"/>
    </source>
</evidence>
<dbReference type="PANTHER" id="PTHR14392">
    <property type="entry name" value="NIBAN FAMILY MEMBER"/>
    <property type="match status" value="1"/>
</dbReference>
<dbReference type="EMBL" id="FR981117">
    <property type="protein sequence ID" value="CDR18945.1"/>
    <property type="molecule type" value="Genomic_DNA"/>
</dbReference>
<dbReference type="Proteomes" id="UP000193380">
    <property type="component" value="Unassembled WGS sequence"/>
</dbReference>
<accession>A0A061A8K2</accession>
<dbReference type="AlphaFoldDB" id="A0A061A8K2"/>
<name>A0A061A8K2_ONCMY</name>